<reference evidence="2 4" key="1">
    <citation type="journal article" date="2012" name="Nature">
        <title>Algal genomes reveal evolutionary mosaicism and the fate of nucleomorphs.</title>
        <authorList>
            <consortium name="DOE Joint Genome Institute"/>
            <person name="Curtis B.A."/>
            <person name="Tanifuji G."/>
            <person name="Burki F."/>
            <person name="Gruber A."/>
            <person name="Irimia M."/>
            <person name="Maruyama S."/>
            <person name="Arias M.C."/>
            <person name="Ball S.G."/>
            <person name="Gile G.H."/>
            <person name="Hirakawa Y."/>
            <person name="Hopkins J.F."/>
            <person name="Kuo A."/>
            <person name="Rensing S.A."/>
            <person name="Schmutz J."/>
            <person name="Symeonidi A."/>
            <person name="Elias M."/>
            <person name="Eveleigh R.J."/>
            <person name="Herman E.K."/>
            <person name="Klute M.J."/>
            <person name="Nakayama T."/>
            <person name="Obornik M."/>
            <person name="Reyes-Prieto A."/>
            <person name="Armbrust E.V."/>
            <person name="Aves S.J."/>
            <person name="Beiko R.G."/>
            <person name="Coutinho P."/>
            <person name="Dacks J.B."/>
            <person name="Durnford D.G."/>
            <person name="Fast N.M."/>
            <person name="Green B.R."/>
            <person name="Grisdale C.J."/>
            <person name="Hempel F."/>
            <person name="Henrissat B."/>
            <person name="Hoppner M.P."/>
            <person name="Ishida K."/>
            <person name="Kim E."/>
            <person name="Koreny L."/>
            <person name="Kroth P.G."/>
            <person name="Liu Y."/>
            <person name="Malik S.B."/>
            <person name="Maier U.G."/>
            <person name="McRose D."/>
            <person name="Mock T."/>
            <person name="Neilson J.A."/>
            <person name="Onodera N.T."/>
            <person name="Poole A.M."/>
            <person name="Pritham E.J."/>
            <person name="Richards T.A."/>
            <person name="Rocap G."/>
            <person name="Roy S.W."/>
            <person name="Sarai C."/>
            <person name="Schaack S."/>
            <person name="Shirato S."/>
            <person name="Slamovits C.H."/>
            <person name="Spencer D.F."/>
            <person name="Suzuki S."/>
            <person name="Worden A.Z."/>
            <person name="Zauner S."/>
            <person name="Barry K."/>
            <person name="Bell C."/>
            <person name="Bharti A.K."/>
            <person name="Crow J.A."/>
            <person name="Grimwood J."/>
            <person name="Kramer R."/>
            <person name="Lindquist E."/>
            <person name="Lucas S."/>
            <person name="Salamov A."/>
            <person name="McFadden G.I."/>
            <person name="Lane C.E."/>
            <person name="Keeling P.J."/>
            <person name="Gray M.W."/>
            <person name="Grigoriev I.V."/>
            <person name="Archibald J.M."/>
        </authorList>
    </citation>
    <scope>NUCLEOTIDE SEQUENCE</scope>
    <source>
        <strain evidence="2 4">CCMP2712</strain>
    </source>
</reference>
<dbReference type="HOGENOM" id="CLU_822439_0_0_1"/>
<dbReference type="Proteomes" id="UP000011087">
    <property type="component" value="Unassembled WGS sequence"/>
</dbReference>
<sequence length="338" mass="38867">MMRRAARLGRWMKKKWREEVKPAALDAMYWIRHNMTNSTKRVVKDGEDWEEREEEEEQMAQGTGMQYQEKIVAKWSQKDVSITLTCFEMYECVIDFILHEVTMGDAMEFRICRLLTENEVDGSALTTATEVDLIDLGFDRVLCRKLFMKLKAFGKDTTAERRLERLKTFLRKNNLMFIKHRLVDELGVYDLDELPTLVTNKGWVRSLNLNVEDEIRFKTIVREGGKSKKKKSIKLNEKMYKSHSLRAREDLNRALKEQRASKMPAAIGQQQVRLPPAVKLDTTSRKGRWEKTIHDAVKSSAGGGVQEVALEDSLGGGGLPPGYKTQQLLGIVSPRKKG</sequence>
<name>L1J8G4_GUITC</name>
<proteinExistence type="predicted"/>
<dbReference type="GeneID" id="17300939"/>
<evidence type="ECO:0000313" key="3">
    <source>
        <dbReference type="EnsemblProtists" id="EKX44355"/>
    </source>
</evidence>
<keyword evidence="4" id="KW-1185">Reference proteome</keyword>
<protein>
    <recommendedName>
        <fullName evidence="5">SAM domain-containing protein</fullName>
    </recommendedName>
</protein>
<gene>
    <name evidence="2" type="ORF">GUITHDRAFT_109804</name>
</gene>
<evidence type="ECO:0000313" key="2">
    <source>
        <dbReference type="EMBL" id="EKX44355.1"/>
    </source>
</evidence>
<dbReference type="PaxDb" id="55529-EKX44355"/>
<evidence type="ECO:0000256" key="1">
    <source>
        <dbReference type="SAM" id="MobiDB-lite"/>
    </source>
</evidence>
<reference evidence="3" key="3">
    <citation type="submission" date="2016-03" db="UniProtKB">
        <authorList>
            <consortium name="EnsemblProtists"/>
        </authorList>
    </citation>
    <scope>IDENTIFICATION</scope>
</reference>
<dbReference type="KEGG" id="gtt:GUITHDRAFT_109804"/>
<dbReference type="AlphaFoldDB" id="L1J8G4"/>
<dbReference type="EMBL" id="JH993005">
    <property type="protein sequence ID" value="EKX44355.1"/>
    <property type="molecule type" value="Genomic_DNA"/>
</dbReference>
<dbReference type="RefSeq" id="XP_005831335.1">
    <property type="nucleotide sequence ID" value="XM_005831278.1"/>
</dbReference>
<dbReference type="EnsemblProtists" id="EKX44355">
    <property type="protein sequence ID" value="EKX44355"/>
    <property type="gene ID" value="GUITHDRAFT_109804"/>
</dbReference>
<reference evidence="4" key="2">
    <citation type="submission" date="2012-11" db="EMBL/GenBank/DDBJ databases">
        <authorList>
            <person name="Kuo A."/>
            <person name="Curtis B.A."/>
            <person name="Tanifuji G."/>
            <person name="Burki F."/>
            <person name="Gruber A."/>
            <person name="Irimia M."/>
            <person name="Maruyama S."/>
            <person name="Arias M.C."/>
            <person name="Ball S.G."/>
            <person name="Gile G.H."/>
            <person name="Hirakawa Y."/>
            <person name="Hopkins J.F."/>
            <person name="Rensing S.A."/>
            <person name="Schmutz J."/>
            <person name="Symeonidi A."/>
            <person name="Elias M."/>
            <person name="Eveleigh R.J."/>
            <person name="Herman E.K."/>
            <person name="Klute M.J."/>
            <person name="Nakayama T."/>
            <person name="Obornik M."/>
            <person name="Reyes-Prieto A."/>
            <person name="Armbrust E.V."/>
            <person name="Aves S.J."/>
            <person name="Beiko R.G."/>
            <person name="Coutinho P."/>
            <person name="Dacks J.B."/>
            <person name="Durnford D.G."/>
            <person name="Fast N.M."/>
            <person name="Green B.R."/>
            <person name="Grisdale C."/>
            <person name="Hempe F."/>
            <person name="Henrissat B."/>
            <person name="Hoppner M.P."/>
            <person name="Ishida K.-I."/>
            <person name="Kim E."/>
            <person name="Koreny L."/>
            <person name="Kroth P.G."/>
            <person name="Liu Y."/>
            <person name="Malik S.-B."/>
            <person name="Maier U.G."/>
            <person name="McRose D."/>
            <person name="Mock T."/>
            <person name="Neilson J.A."/>
            <person name="Onodera N.T."/>
            <person name="Poole A.M."/>
            <person name="Pritham E.J."/>
            <person name="Richards T.A."/>
            <person name="Rocap G."/>
            <person name="Roy S.W."/>
            <person name="Sarai C."/>
            <person name="Schaack S."/>
            <person name="Shirato S."/>
            <person name="Slamovits C.H."/>
            <person name="Spencer D.F."/>
            <person name="Suzuki S."/>
            <person name="Worden A.Z."/>
            <person name="Zauner S."/>
            <person name="Barry K."/>
            <person name="Bell C."/>
            <person name="Bharti A.K."/>
            <person name="Crow J.A."/>
            <person name="Grimwood J."/>
            <person name="Kramer R."/>
            <person name="Lindquist E."/>
            <person name="Lucas S."/>
            <person name="Salamov A."/>
            <person name="McFadden G.I."/>
            <person name="Lane C.E."/>
            <person name="Keeling P.J."/>
            <person name="Gray M.W."/>
            <person name="Grigoriev I.V."/>
            <person name="Archibald J.M."/>
        </authorList>
    </citation>
    <scope>NUCLEOTIDE SEQUENCE</scope>
    <source>
        <strain evidence="4">CCMP2712</strain>
    </source>
</reference>
<evidence type="ECO:0008006" key="5">
    <source>
        <dbReference type="Google" id="ProtNLM"/>
    </source>
</evidence>
<organism evidence="2">
    <name type="scientific">Guillardia theta (strain CCMP2712)</name>
    <name type="common">Cryptophyte</name>
    <dbReference type="NCBI Taxonomy" id="905079"/>
    <lineage>
        <taxon>Eukaryota</taxon>
        <taxon>Cryptophyceae</taxon>
        <taxon>Pyrenomonadales</taxon>
        <taxon>Geminigeraceae</taxon>
        <taxon>Guillardia</taxon>
    </lineage>
</organism>
<accession>L1J8G4</accession>
<feature type="region of interest" description="Disordered" evidence="1">
    <location>
        <begin position="312"/>
        <end position="338"/>
    </location>
</feature>
<evidence type="ECO:0000313" key="4">
    <source>
        <dbReference type="Proteomes" id="UP000011087"/>
    </source>
</evidence>